<name>A0ABS2MGQ1_9ACTN</name>
<feature type="domain" description="Methyltransferase" evidence="2">
    <location>
        <begin position="240"/>
        <end position="332"/>
    </location>
</feature>
<reference evidence="3 4" key="1">
    <citation type="submission" date="2021-01" db="EMBL/GenBank/DDBJ databases">
        <title>Sequencing the genomes of 1000 actinobacteria strains.</title>
        <authorList>
            <person name="Klenk H.-P."/>
        </authorList>
    </citation>
    <scope>NUCLEOTIDE SEQUENCE [LARGE SCALE GENOMIC DNA]</scope>
    <source>
        <strain evidence="3 4">DSM 18239</strain>
    </source>
</reference>
<dbReference type="Pfam" id="PF13649">
    <property type="entry name" value="Methyltransf_25"/>
    <property type="match status" value="1"/>
</dbReference>
<keyword evidence="4" id="KW-1185">Reference proteome</keyword>
<comment type="caution">
    <text evidence="3">The sequence shown here is derived from an EMBL/GenBank/DDBJ whole genome shotgun (WGS) entry which is preliminary data.</text>
</comment>
<dbReference type="Pfam" id="PF04337">
    <property type="entry name" value="DUF480"/>
    <property type="match status" value="1"/>
</dbReference>
<dbReference type="PANTHER" id="PTHR38768:SF1">
    <property type="entry name" value="UPF0502 PROTEIN YCEH"/>
    <property type="match status" value="1"/>
</dbReference>
<dbReference type="Gene3D" id="3.40.50.150">
    <property type="entry name" value="Vaccinia Virus protein VP39"/>
    <property type="match status" value="1"/>
</dbReference>
<dbReference type="RefSeq" id="WP_193670635.1">
    <property type="nucleotide sequence ID" value="NZ_JACDTV010000016.1"/>
</dbReference>
<evidence type="ECO:0000256" key="1">
    <source>
        <dbReference type="HAMAP-Rule" id="MF_01584"/>
    </source>
</evidence>
<gene>
    <name evidence="3" type="ORF">JOE61_004178</name>
</gene>
<dbReference type="EMBL" id="JAFBBZ010000001">
    <property type="protein sequence ID" value="MBM7510364.1"/>
    <property type="molecule type" value="Genomic_DNA"/>
</dbReference>
<dbReference type="PANTHER" id="PTHR38768">
    <property type="entry name" value="UPF0502 PROTEIN YCEH"/>
    <property type="match status" value="1"/>
</dbReference>
<dbReference type="CDD" id="cd02440">
    <property type="entry name" value="AdoMet_MTases"/>
    <property type="match status" value="1"/>
</dbReference>
<dbReference type="InterPro" id="IPR036390">
    <property type="entry name" value="WH_DNA-bd_sf"/>
</dbReference>
<dbReference type="Proteomes" id="UP000732378">
    <property type="component" value="Unassembled WGS sequence"/>
</dbReference>
<accession>A0ABS2MGQ1</accession>
<organism evidence="3 4">
    <name type="scientific">Nocardioides salarius</name>
    <dbReference type="NCBI Taxonomy" id="374513"/>
    <lineage>
        <taxon>Bacteria</taxon>
        <taxon>Bacillati</taxon>
        <taxon>Actinomycetota</taxon>
        <taxon>Actinomycetes</taxon>
        <taxon>Propionibacteriales</taxon>
        <taxon>Nocardioidaceae</taxon>
        <taxon>Nocardioides</taxon>
    </lineage>
</organism>
<dbReference type="HAMAP" id="MF_01584">
    <property type="entry name" value="UPF0502"/>
    <property type="match status" value="1"/>
</dbReference>
<dbReference type="InterPro" id="IPR007432">
    <property type="entry name" value="DUF480"/>
</dbReference>
<dbReference type="Gene3D" id="1.10.10.10">
    <property type="entry name" value="Winged helix-like DNA-binding domain superfamily/Winged helix DNA-binding domain"/>
    <property type="match status" value="2"/>
</dbReference>
<dbReference type="InterPro" id="IPR041698">
    <property type="entry name" value="Methyltransf_25"/>
</dbReference>
<proteinExistence type="inferred from homology"/>
<dbReference type="SUPFAM" id="SSF53335">
    <property type="entry name" value="S-adenosyl-L-methionine-dependent methyltransferases"/>
    <property type="match status" value="1"/>
</dbReference>
<sequence>MLDQPLDATQQRVLGALMEKQVTVPASYPMTLGGLRTACNQSSSRDPVTDLDEDDVKQCAHALKERGLLRIVWSDTGRRTLKYHQVLDEVLGLDDDERAALTVLLLRGPQSPGELRTRTERLHAFADRDEVAACLSRLAARDEPLVQQLERRPREQDHRWAHLLGPAEADPASVPGAAVAPVDREVPLAEGAERRDARVRAAYDAVAAPYAERFTDELADLPFERWLLERAAQDAAGLPVVDAGCGPGHVTAHLAGLGVDARGLDVSAEMVAQARERHPGVRFDVGDLRRLIRPESAEGWGAVLGWYSLVHLAGSELADAVAALARPLAPGGVLLLGLQAGHEVRRIESWLDVDLGEGGLTFVHHDPADVVAAVEAAGLVDVEWFVRGPRPALGETSQRLYVLGRRA</sequence>
<evidence type="ECO:0000313" key="4">
    <source>
        <dbReference type="Proteomes" id="UP000732378"/>
    </source>
</evidence>
<dbReference type="SUPFAM" id="SSF46785">
    <property type="entry name" value="Winged helix' DNA-binding domain"/>
    <property type="match status" value="2"/>
</dbReference>
<protein>
    <submittedName>
        <fullName evidence="3">Uncharacterized protein YceH (UPF0502 family)</fullName>
    </submittedName>
</protein>
<dbReference type="InterPro" id="IPR036388">
    <property type="entry name" value="WH-like_DNA-bd_sf"/>
</dbReference>
<evidence type="ECO:0000313" key="3">
    <source>
        <dbReference type="EMBL" id="MBM7510364.1"/>
    </source>
</evidence>
<evidence type="ECO:0000259" key="2">
    <source>
        <dbReference type="Pfam" id="PF13649"/>
    </source>
</evidence>
<comment type="similarity">
    <text evidence="1">Belongs to the UPF0502 family.</text>
</comment>
<dbReference type="InterPro" id="IPR029063">
    <property type="entry name" value="SAM-dependent_MTases_sf"/>
</dbReference>